<dbReference type="Proteomes" id="UP001352852">
    <property type="component" value="Unassembled WGS sequence"/>
</dbReference>
<evidence type="ECO:0000313" key="3">
    <source>
        <dbReference type="Proteomes" id="UP001352852"/>
    </source>
</evidence>
<comment type="caution">
    <text evidence="2">The sequence shown here is derived from an EMBL/GenBank/DDBJ whole genome shotgun (WGS) entry which is preliminary data.</text>
</comment>
<organism evidence="2 3">
    <name type="scientific">Characodon lateralis</name>
    <dbReference type="NCBI Taxonomy" id="208331"/>
    <lineage>
        <taxon>Eukaryota</taxon>
        <taxon>Metazoa</taxon>
        <taxon>Chordata</taxon>
        <taxon>Craniata</taxon>
        <taxon>Vertebrata</taxon>
        <taxon>Euteleostomi</taxon>
        <taxon>Actinopterygii</taxon>
        <taxon>Neopterygii</taxon>
        <taxon>Teleostei</taxon>
        <taxon>Neoteleostei</taxon>
        <taxon>Acanthomorphata</taxon>
        <taxon>Ovalentaria</taxon>
        <taxon>Atherinomorphae</taxon>
        <taxon>Cyprinodontiformes</taxon>
        <taxon>Goodeidae</taxon>
        <taxon>Characodon</taxon>
    </lineage>
</organism>
<name>A0ABU7F007_9TELE</name>
<sequence length="118" mass="12625">MNANSDGEPHELSAHMHESCTFVCVRTAKINSLYHQLVELNSISDEELTQTIGVICLSMGGGGLGLHRSHECTEFITPSTQMVSGCSVSSSSSRPGDAHKHTNTEQGTAQPRQADVVD</sequence>
<gene>
    <name evidence="2" type="ORF">CHARACLAT_000086</name>
</gene>
<keyword evidence="3" id="KW-1185">Reference proteome</keyword>
<dbReference type="EMBL" id="JAHUTJ010073779">
    <property type="protein sequence ID" value="MED6292420.1"/>
    <property type="molecule type" value="Genomic_DNA"/>
</dbReference>
<proteinExistence type="predicted"/>
<accession>A0ABU7F007</accession>
<protein>
    <submittedName>
        <fullName evidence="2">Uncharacterized protein</fullName>
    </submittedName>
</protein>
<reference evidence="2 3" key="1">
    <citation type="submission" date="2021-06" db="EMBL/GenBank/DDBJ databases">
        <authorList>
            <person name="Palmer J.M."/>
        </authorList>
    </citation>
    <scope>NUCLEOTIDE SEQUENCE [LARGE SCALE GENOMIC DNA]</scope>
    <source>
        <strain evidence="2 3">CL_MEX2019</strain>
        <tissue evidence="2">Muscle</tissue>
    </source>
</reference>
<feature type="compositionally biased region" description="Low complexity" evidence="1">
    <location>
        <begin position="84"/>
        <end position="93"/>
    </location>
</feature>
<feature type="region of interest" description="Disordered" evidence="1">
    <location>
        <begin position="84"/>
        <end position="118"/>
    </location>
</feature>
<evidence type="ECO:0000313" key="2">
    <source>
        <dbReference type="EMBL" id="MED6292420.1"/>
    </source>
</evidence>
<evidence type="ECO:0000256" key="1">
    <source>
        <dbReference type="SAM" id="MobiDB-lite"/>
    </source>
</evidence>